<keyword evidence="3" id="KW-1185">Reference proteome</keyword>
<dbReference type="EMBL" id="SPHZ02000003">
    <property type="protein sequence ID" value="KAF0928310.1"/>
    <property type="molecule type" value="Genomic_DNA"/>
</dbReference>
<evidence type="ECO:0000256" key="1">
    <source>
        <dbReference type="SAM" id="MobiDB-lite"/>
    </source>
</evidence>
<gene>
    <name evidence="2" type="ORF">E2562_039429</name>
</gene>
<feature type="region of interest" description="Disordered" evidence="1">
    <location>
        <begin position="1"/>
        <end position="38"/>
    </location>
</feature>
<proteinExistence type="predicted"/>
<accession>A0A6G1EUJ2</accession>
<feature type="region of interest" description="Disordered" evidence="1">
    <location>
        <begin position="50"/>
        <end position="75"/>
    </location>
</feature>
<evidence type="ECO:0000313" key="2">
    <source>
        <dbReference type="EMBL" id="KAF0928310.1"/>
    </source>
</evidence>
<protein>
    <submittedName>
        <fullName evidence="2">Uncharacterized protein</fullName>
    </submittedName>
</protein>
<reference evidence="2 3" key="1">
    <citation type="submission" date="2019-11" db="EMBL/GenBank/DDBJ databases">
        <title>Whole genome sequence of Oryza granulata.</title>
        <authorList>
            <person name="Li W."/>
        </authorList>
    </citation>
    <scope>NUCLEOTIDE SEQUENCE [LARGE SCALE GENOMIC DNA]</scope>
    <source>
        <strain evidence="3">cv. Menghai</strain>
        <tissue evidence="2">Leaf</tissue>
    </source>
</reference>
<dbReference type="Proteomes" id="UP000479710">
    <property type="component" value="Unassembled WGS sequence"/>
</dbReference>
<dbReference type="AlphaFoldDB" id="A0A6G1EUJ2"/>
<evidence type="ECO:0000313" key="3">
    <source>
        <dbReference type="Proteomes" id="UP000479710"/>
    </source>
</evidence>
<organism evidence="2 3">
    <name type="scientific">Oryza meyeriana var. granulata</name>
    <dbReference type="NCBI Taxonomy" id="110450"/>
    <lineage>
        <taxon>Eukaryota</taxon>
        <taxon>Viridiplantae</taxon>
        <taxon>Streptophyta</taxon>
        <taxon>Embryophyta</taxon>
        <taxon>Tracheophyta</taxon>
        <taxon>Spermatophyta</taxon>
        <taxon>Magnoliopsida</taxon>
        <taxon>Liliopsida</taxon>
        <taxon>Poales</taxon>
        <taxon>Poaceae</taxon>
        <taxon>BOP clade</taxon>
        <taxon>Oryzoideae</taxon>
        <taxon>Oryzeae</taxon>
        <taxon>Oryzinae</taxon>
        <taxon>Oryza</taxon>
        <taxon>Oryza meyeriana</taxon>
    </lineage>
</organism>
<comment type="caution">
    <text evidence="2">The sequence shown here is derived from an EMBL/GenBank/DDBJ whole genome shotgun (WGS) entry which is preliminary data.</text>
</comment>
<sequence>MTPPLPPIQSPSAGSRRSGDLPAEPSPPALPVPADCQSSAAEFLHGHLPPLRYIDAGQPPPSAFHASPPESTAHQ</sequence>
<name>A0A6G1EUJ2_9ORYZ</name>